<reference evidence="3" key="2">
    <citation type="submission" date="2016-02" db="EMBL/GenBank/DDBJ databases">
        <title>Draft genome sequence of five rapidly growing Mycobacterium species.</title>
        <authorList>
            <person name="Katahira K."/>
            <person name="Gotou Y."/>
            <person name="Iida K."/>
            <person name="Ogura Y."/>
            <person name="Hayashi T."/>
        </authorList>
    </citation>
    <scope>NUCLEOTIDE SEQUENCE [LARGE SCALE GENOMIC DNA]</scope>
    <source>
        <strain evidence="3">JCM15298</strain>
    </source>
</reference>
<comment type="caution">
    <text evidence="2">The sequence shown here is derived from an EMBL/GenBank/DDBJ whole genome shotgun (WGS) entry which is preliminary data.</text>
</comment>
<dbReference type="Pfam" id="PF14032">
    <property type="entry name" value="PknH_C"/>
    <property type="match status" value="1"/>
</dbReference>
<gene>
    <name evidence="2" type="ORF">RMCC_4274</name>
</gene>
<accession>A0A117IB30</accession>
<dbReference type="InterPro" id="IPR026954">
    <property type="entry name" value="PknH-like_Extracell"/>
</dbReference>
<evidence type="ECO:0000313" key="2">
    <source>
        <dbReference type="EMBL" id="GAS97308.1"/>
    </source>
</evidence>
<proteinExistence type="predicted"/>
<dbReference type="PROSITE" id="PS51257">
    <property type="entry name" value="PROKAR_LIPOPROTEIN"/>
    <property type="match status" value="1"/>
</dbReference>
<organism evidence="2 3">
    <name type="scientific">Mycolicibacterium canariasense</name>
    <name type="common">Mycobacterium canariasense</name>
    <dbReference type="NCBI Taxonomy" id="228230"/>
    <lineage>
        <taxon>Bacteria</taxon>
        <taxon>Bacillati</taxon>
        <taxon>Actinomycetota</taxon>
        <taxon>Actinomycetes</taxon>
        <taxon>Mycobacteriales</taxon>
        <taxon>Mycobacteriaceae</taxon>
        <taxon>Mycolicibacterium</taxon>
    </lineage>
</organism>
<dbReference type="RefSeq" id="WP_062658218.1">
    <property type="nucleotide sequence ID" value="NZ_BCSY01000071.1"/>
</dbReference>
<dbReference type="EMBL" id="BCSY01000071">
    <property type="protein sequence ID" value="GAS97308.1"/>
    <property type="molecule type" value="Genomic_DNA"/>
</dbReference>
<dbReference type="Proteomes" id="UP000069443">
    <property type="component" value="Unassembled WGS sequence"/>
</dbReference>
<dbReference type="InterPro" id="IPR038232">
    <property type="entry name" value="PknH-like_Extracell_sf"/>
</dbReference>
<protein>
    <recommendedName>
        <fullName evidence="1">PknH-like extracellular domain-containing protein</fullName>
    </recommendedName>
</protein>
<keyword evidence="3" id="KW-1185">Reference proteome</keyword>
<dbReference type="Gene3D" id="3.40.1000.70">
    <property type="entry name" value="PknH-like extracellular domain"/>
    <property type="match status" value="1"/>
</dbReference>
<feature type="domain" description="PknH-like extracellular" evidence="1">
    <location>
        <begin position="33"/>
        <end position="224"/>
    </location>
</feature>
<dbReference type="OrthoDB" id="4761399at2"/>
<reference evidence="3" key="1">
    <citation type="journal article" date="2016" name="Genome Announc.">
        <title>Draft Genome Sequences of Five Rapidly Growing Mycobacterium Species, M. thermoresistibile, M. fortuitum subsp. acetamidolyticum, M. canariasense, M. brisbanense, and M. novocastrense.</title>
        <authorList>
            <person name="Katahira K."/>
            <person name="Ogura Y."/>
            <person name="Gotoh Y."/>
            <person name="Hayashi T."/>
        </authorList>
    </citation>
    <scope>NUCLEOTIDE SEQUENCE [LARGE SCALE GENOMIC DNA]</scope>
    <source>
        <strain evidence="3">JCM15298</strain>
    </source>
</reference>
<sequence length="227" mass="24214">MKIIVVGALALALGLTGCSSGSESGAVAAPKPVADSALPGLLLSAKDVDAIMGTSGMTPQNPVDVMGDRRNLLPNLNCLGVWQVNEAPIYDPSHYKSLRQQMLRTPNSDQWDSLVVQSAVTYRTADAARAFFDDSAGRWSKCTNHTVNIRLNEQTLPKWVSGPLDKSDSVLAMPYTRTAGDQIRSCQRALAVAANLILDVQACKPQQQQPVTAAADIAAAIEAKMPR</sequence>
<dbReference type="STRING" id="228230.RMCC_4274"/>
<evidence type="ECO:0000259" key="1">
    <source>
        <dbReference type="Pfam" id="PF14032"/>
    </source>
</evidence>
<dbReference type="AlphaFoldDB" id="A0A117IB30"/>
<name>A0A117IB30_MYCCR</name>
<evidence type="ECO:0000313" key="3">
    <source>
        <dbReference type="Proteomes" id="UP000069443"/>
    </source>
</evidence>